<dbReference type="Gene3D" id="2.30.22.10">
    <property type="entry name" value="Head domain of nucleotide exchange factor GrpE"/>
    <property type="match status" value="1"/>
</dbReference>
<keyword evidence="5" id="KW-0346">Stress response</keyword>
<dbReference type="GO" id="GO:0000774">
    <property type="term" value="F:adenyl-nucleotide exchange factor activity"/>
    <property type="evidence" value="ECO:0007669"/>
    <property type="project" value="InterPro"/>
</dbReference>
<dbReference type="InterPro" id="IPR000740">
    <property type="entry name" value="GrpE"/>
</dbReference>
<accession>A0A2I0W4G2</accession>
<dbReference type="InterPro" id="IPR009012">
    <property type="entry name" value="GrpE_head"/>
</dbReference>
<dbReference type="CDD" id="cd00446">
    <property type="entry name" value="GrpE"/>
    <property type="match status" value="1"/>
</dbReference>
<dbReference type="EMBL" id="KZ502926">
    <property type="protein sequence ID" value="PKU70550.1"/>
    <property type="molecule type" value="Genomic_DNA"/>
</dbReference>
<dbReference type="GO" id="GO:0006457">
    <property type="term" value="P:protein folding"/>
    <property type="evidence" value="ECO:0007669"/>
    <property type="project" value="InterPro"/>
</dbReference>
<dbReference type="SUPFAM" id="SSF58014">
    <property type="entry name" value="Coiled-coil domain of nucleotide exchange factor GrpE"/>
    <property type="match status" value="1"/>
</dbReference>
<dbReference type="GO" id="GO:0005759">
    <property type="term" value="C:mitochondrial matrix"/>
    <property type="evidence" value="ECO:0007669"/>
    <property type="project" value="UniProtKB-SubCell"/>
</dbReference>
<keyword evidence="9" id="KW-0175">Coiled coil</keyword>
<reference evidence="11 12" key="1">
    <citation type="journal article" date="2016" name="Sci. Rep.">
        <title>The Dendrobium catenatum Lindl. genome sequence provides insights into polysaccharide synthase, floral development and adaptive evolution.</title>
        <authorList>
            <person name="Zhang G.Q."/>
            <person name="Xu Q."/>
            <person name="Bian C."/>
            <person name="Tsai W.C."/>
            <person name="Yeh C.M."/>
            <person name="Liu K.W."/>
            <person name="Yoshida K."/>
            <person name="Zhang L.S."/>
            <person name="Chang S.B."/>
            <person name="Chen F."/>
            <person name="Shi Y."/>
            <person name="Su Y.Y."/>
            <person name="Zhang Y.Q."/>
            <person name="Chen L.J."/>
            <person name="Yin Y."/>
            <person name="Lin M."/>
            <person name="Huang H."/>
            <person name="Deng H."/>
            <person name="Wang Z.W."/>
            <person name="Zhu S.L."/>
            <person name="Zhao X."/>
            <person name="Deng C."/>
            <person name="Niu S.C."/>
            <person name="Huang J."/>
            <person name="Wang M."/>
            <person name="Liu G.H."/>
            <person name="Yang H.J."/>
            <person name="Xiao X.J."/>
            <person name="Hsiao Y.Y."/>
            <person name="Wu W.L."/>
            <person name="Chen Y.Y."/>
            <person name="Mitsuda N."/>
            <person name="Ohme-Takagi M."/>
            <person name="Luo Y.B."/>
            <person name="Van de Peer Y."/>
            <person name="Liu Z.J."/>
        </authorList>
    </citation>
    <scope>NUCLEOTIDE SEQUENCE [LARGE SCALE GENOMIC DNA]</scope>
    <source>
        <tissue evidence="11">The whole plant</tissue>
    </source>
</reference>
<evidence type="ECO:0000256" key="2">
    <source>
        <dbReference type="ARBA" id="ARBA00009054"/>
    </source>
</evidence>
<feature type="coiled-coil region" evidence="9">
    <location>
        <begin position="81"/>
        <end position="108"/>
    </location>
</feature>
<keyword evidence="4" id="KW-0963">Cytoplasm</keyword>
<reference evidence="11 12" key="2">
    <citation type="journal article" date="2017" name="Nature">
        <title>The Apostasia genome and the evolution of orchids.</title>
        <authorList>
            <person name="Zhang G.Q."/>
            <person name="Liu K.W."/>
            <person name="Li Z."/>
            <person name="Lohaus R."/>
            <person name="Hsiao Y.Y."/>
            <person name="Niu S.C."/>
            <person name="Wang J.Y."/>
            <person name="Lin Y.C."/>
            <person name="Xu Q."/>
            <person name="Chen L.J."/>
            <person name="Yoshida K."/>
            <person name="Fujiwara S."/>
            <person name="Wang Z.W."/>
            <person name="Zhang Y.Q."/>
            <person name="Mitsuda N."/>
            <person name="Wang M."/>
            <person name="Liu G.H."/>
            <person name="Pecoraro L."/>
            <person name="Huang H.X."/>
            <person name="Xiao X.J."/>
            <person name="Lin M."/>
            <person name="Wu X.Y."/>
            <person name="Wu W.L."/>
            <person name="Chen Y.Y."/>
            <person name="Chang S.B."/>
            <person name="Sakamoto S."/>
            <person name="Ohme-Takagi M."/>
            <person name="Yagi M."/>
            <person name="Zeng S.J."/>
            <person name="Shen C.Y."/>
            <person name="Yeh C.M."/>
            <person name="Luo Y.B."/>
            <person name="Tsai W.C."/>
            <person name="Van de Peer Y."/>
            <person name="Liu Z.J."/>
        </authorList>
    </citation>
    <scope>NUCLEOTIDE SEQUENCE [LARGE SCALE GENOMIC DNA]</scope>
    <source>
        <tissue evidence="11">The whole plant</tissue>
    </source>
</reference>
<dbReference type="PANTHER" id="PTHR21237:SF40">
    <property type="entry name" value="CELL CYCLE AND APOPTOSIS REGULATOR PROTEIN 2"/>
    <property type="match status" value="1"/>
</dbReference>
<evidence type="ECO:0000256" key="10">
    <source>
        <dbReference type="SAM" id="MobiDB-lite"/>
    </source>
</evidence>
<gene>
    <name evidence="11" type="ORF">MA16_Dca008667</name>
</gene>
<evidence type="ECO:0000256" key="4">
    <source>
        <dbReference type="ARBA" id="ARBA00022490"/>
    </source>
</evidence>
<organism evidence="11 12">
    <name type="scientific">Dendrobium catenatum</name>
    <dbReference type="NCBI Taxonomy" id="906689"/>
    <lineage>
        <taxon>Eukaryota</taxon>
        <taxon>Viridiplantae</taxon>
        <taxon>Streptophyta</taxon>
        <taxon>Embryophyta</taxon>
        <taxon>Tracheophyta</taxon>
        <taxon>Spermatophyta</taxon>
        <taxon>Magnoliopsida</taxon>
        <taxon>Liliopsida</taxon>
        <taxon>Asparagales</taxon>
        <taxon>Orchidaceae</taxon>
        <taxon>Epidendroideae</taxon>
        <taxon>Malaxideae</taxon>
        <taxon>Dendrobiinae</taxon>
        <taxon>Dendrobium</taxon>
    </lineage>
</organism>
<sequence>MVMAAAIAAHSHSSPVLHVTLTTSKSPKILTLASPLHHDASRNFFPVFRTLRSSRYSRKPFRTAFKVAATDPKIITENEENQATENKSRSLTKQNDNMKALIQAYKEAFFNGDEKSVSQIEASICNLEKEKNELSLKSAGLNSEILTIKDKFLRLNADFQNLRKRTEKDRLTFTSDNRAEVIERLLPIVDNFERVKQQMKPETERERKIDTSYQGIYRQFVEIVRSMRVSVVETVGRPFDPSIHEAISREKSQQFKSGIVMQELRRGFLLSDRVLRHAIVKVSTGPGPEKASSAATKSIDQPDATAEYLGKSATSTNG</sequence>
<evidence type="ECO:0000256" key="6">
    <source>
        <dbReference type="ARBA" id="ARBA00023186"/>
    </source>
</evidence>
<dbReference type="Proteomes" id="UP000233837">
    <property type="component" value="Unassembled WGS sequence"/>
</dbReference>
<dbReference type="Gene3D" id="3.90.20.20">
    <property type="match status" value="1"/>
</dbReference>
<evidence type="ECO:0000313" key="12">
    <source>
        <dbReference type="Proteomes" id="UP000233837"/>
    </source>
</evidence>
<comment type="subunit">
    <text evidence="3">Homodimer.</text>
</comment>
<proteinExistence type="inferred from homology"/>
<feature type="region of interest" description="Disordered" evidence="10">
    <location>
        <begin position="283"/>
        <end position="318"/>
    </location>
</feature>
<keyword evidence="6 7" id="KW-0143">Chaperone</keyword>
<dbReference type="NCBIfam" id="NF010741">
    <property type="entry name" value="PRK14143.1"/>
    <property type="match status" value="1"/>
</dbReference>
<comment type="similarity">
    <text evidence="2 8">Belongs to the GrpE family.</text>
</comment>
<evidence type="ECO:0000256" key="3">
    <source>
        <dbReference type="ARBA" id="ARBA00011738"/>
    </source>
</evidence>
<dbReference type="SUPFAM" id="SSF51064">
    <property type="entry name" value="Head domain of nucleotide exchange factor GrpE"/>
    <property type="match status" value="1"/>
</dbReference>
<name>A0A2I0W4G2_9ASPA</name>
<dbReference type="STRING" id="906689.A0A2I0W4G2"/>
<comment type="subcellular location">
    <subcellularLocation>
        <location evidence="1">Cytoplasm</location>
    </subcellularLocation>
    <subcellularLocation>
        <location evidence="7">Mitochondrion matrix</location>
    </subcellularLocation>
</comment>
<dbReference type="FunFam" id="2.30.22.10:FF:000001">
    <property type="entry name" value="Protein GrpE"/>
    <property type="match status" value="1"/>
</dbReference>
<evidence type="ECO:0000313" key="11">
    <source>
        <dbReference type="EMBL" id="PKU70550.1"/>
    </source>
</evidence>
<evidence type="ECO:0000256" key="1">
    <source>
        <dbReference type="ARBA" id="ARBA00004496"/>
    </source>
</evidence>
<dbReference type="GO" id="GO:0051082">
    <property type="term" value="F:unfolded protein binding"/>
    <property type="evidence" value="ECO:0007669"/>
    <property type="project" value="TreeGrafter"/>
</dbReference>
<evidence type="ECO:0000256" key="7">
    <source>
        <dbReference type="RuleBase" id="RU000640"/>
    </source>
</evidence>
<dbReference type="Pfam" id="PF01025">
    <property type="entry name" value="GrpE"/>
    <property type="match status" value="1"/>
</dbReference>
<keyword evidence="12" id="KW-1185">Reference proteome</keyword>
<dbReference type="AlphaFoldDB" id="A0A2I0W4G2"/>
<evidence type="ECO:0000256" key="8">
    <source>
        <dbReference type="RuleBase" id="RU004478"/>
    </source>
</evidence>
<dbReference type="InterPro" id="IPR013805">
    <property type="entry name" value="GrpE_CC"/>
</dbReference>
<dbReference type="GO" id="GO:0051087">
    <property type="term" value="F:protein-folding chaperone binding"/>
    <property type="evidence" value="ECO:0007669"/>
    <property type="project" value="InterPro"/>
</dbReference>
<dbReference type="PROSITE" id="PS01071">
    <property type="entry name" value="GRPE"/>
    <property type="match status" value="1"/>
</dbReference>
<evidence type="ECO:0000256" key="5">
    <source>
        <dbReference type="ARBA" id="ARBA00023016"/>
    </source>
</evidence>
<keyword evidence="7" id="KW-0496">Mitochondrion</keyword>
<protein>
    <recommendedName>
        <fullName evidence="7">GrpE protein homolog</fullName>
    </recommendedName>
</protein>
<dbReference type="HAMAP" id="MF_01151">
    <property type="entry name" value="GrpE"/>
    <property type="match status" value="1"/>
</dbReference>
<comment type="function">
    <text evidence="7">Essential component of the PAM complex, a complex required for the translocation of transit peptide-containing proteins from the inner membrane into the mitochondrial matrix in an ATP-dependent manner.</text>
</comment>
<dbReference type="GO" id="GO:0009507">
    <property type="term" value="C:chloroplast"/>
    <property type="evidence" value="ECO:0007669"/>
    <property type="project" value="TreeGrafter"/>
</dbReference>
<dbReference type="PANTHER" id="PTHR21237">
    <property type="entry name" value="GRPE PROTEIN"/>
    <property type="match status" value="1"/>
</dbReference>
<dbReference type="PRINTS" id="PR00773">
    <property type="entry name" value="GRPEPROTEIN"/>
</dbReference>
<dbReference type="GO" id="GO:0042803">
    <property type="term" value="F:protein homodimerization activity"/>
    <property type="evidence" value="ECO:0007669"/>
    <property type="project" value="InterPro"/>
</dbReference>
<evidence type="ECO:0000256" key="9">
    <source>
        <dbReference type="SAM" id="Coils"/>
    </source>
</evidence>